<sequence length="445" mass="50502">MSEEKKIQKTIDDSRRAFLKYSGMGFAFSTVMGMIPGNPITGSLGWKAFAQSEKKVSDELMEIAAKYGKPTGKYGKIGEPVTLTVGYQPYCTPYWTSSINKQAQLWKKYLPQGSNVVWFRSLSGPLINNNMYAGKNQFGYMAETPAMRSGDTVPCDLISVTGYDVGEAGAICIDQKLLEEGKFKEAKDLAGKNVGTPVGSFSHRQILAWSEQTGVKTNILDQSTELQITNLRAQNITAAVTWEPYPSWLEQRGIAKRWLTGQDMACTCKKYNPEAVDHTYRVVGSLLAIHEWLRDRPDIMVAFLKAEEESRDMLMNDRDLAAYYISTDISEIHPAVTRVVLDMMVWDGRITPECRKHLKAVARMWKEIDIIRSARTKDPDKFVDEWADDRYLRLAIKELKAQGQWTSEQLPGFPKEARPDQIKPHTWKTYEKIELKEKPWNASKA</sequence>
<dbReference type="InParanoid" id="A0LKE9"/>
<gene>
    <name evidence="2" type="ordered locus">Sfum_2219</name>
</gene>
<keyword evidence="3" id="KW-1185">Reference proteome</keyword>
<reference evidence="2 3" key="1">
    <citation type="submission" date="2006-10" db="EMBL/GenBank/DDBJ databases">
        <title>Complete sequence of Syntrophobacter fumaroxidans MPOB.</title>
        <authorList>
            <consortium name="US DOE Joint Genome Institute"/>
            <person name="Copeland A."/>
            <person name="Lucas S."/>
            <person name="Lapidus A."/>
            <person name="Barry K."/>
            <person name="Detter J.C."/>
            <person name="Glavina del Rio T."/>
            <person name="Hammon N."/>
            <person name="Israni S."/>
            <person name="Pitluck S."/>
            <person name="Goltsman E.G."/>
            <person name="Martinez M."/>
            <person name="Schmutz J."/>
            <person name="Larimer F."/>
            <person name="Land M."/>
            <person name="Hauser L."/>
            <person name="Kyrpides N."/>
            <person name="Kim E."/>
            <person name="Boone D.R."/>
            <person name="Brockman F."/>
            <person name="Culley D."/>
            <person name="Ferry J."/>
            <person name="Gunsalus R."/>
            <person name="McInerney M.J."/>
            <person name="Morrison M."/>
            <person name="Plugge C."/>
            <person name="Rohlin L."/>
            <person name="Scholten J."/>
            <person name="Sieber J."/>
            <person name="Stams A.J.M."/>
            <person name="Worm P."/>
            <person name="Henstra A.M."/>
            <person name="Richardson P."/>
        </authorList>
    </citation>
    <scope>NUCLEOTIDE SEQUENCE [LARGE SCALE GENOMIC DNA]</scope>
    <source>
        <strain evidence="3">DSM 10017 / MPOB</strain>
    </source>
</reference>
<dbReference type="PANTHER" id="PTHR30024">
    <property type="entry name" value="ALIPHATIC SULFONATES-BINDING PROTEIN-RELATED"/>
    <property type="match status" value="1"/>
</dbReference>
<dbReference type="HOGENOM" id="CLU_623939_0_0_7"/>
<keyword evidence="1" id="KW-0479">Metal-binding</keyword>
<dbReference type="STRING" id="335543.Sfum_2219"/>
<organism evidence="2 3">
    <name type="scientific">Syntrophobacter fumaroxidans (strain DSM 10017 / MPOB)</name>
    <dbReference type="NCBI Taxonomy" id="335543"/>
    <lineage>
        <taxon>Bacteria</taxon>
        <taxon>Pseudomonadati</taxon>
        <taxon>Thermodesulfobacteriota</taxon>
        <taxon>Syntrophobacteria</taxon>
        <taxon>Syntrophobacterales</taxon>
        <taxon>Syntrophobacteraceae</taxon>
        <taxon>Syntrophobacter</taxon>
    </lineage>
</organism>
<dbReference type="AlphaFoldDB" id="A0LKE9"/>
<dbReference type="GO" id="GO:0051536">
    <property type="term" value="F:iron-sulfur cluster binding"/>
    <property type="evidence" value="ECO:0007669"/>
    <property type="project" value="UniProtKB-KW"/>
</dbReference>
<keyword evidence="1" id="KW-0411">Iron-sulfur</keyword>
<keyword evidence="1" id="KW-0408">Iron</keyword>
<dbReference type="Proteomes" id="UP000001784">
    <property type="component" value="Chromosome"/>
</dbReference>
<dbReference type="Gene3D" id="3.40.190.10">
    <property type="entry name" value="Periplasmic binding protein-like II"/>
    <property type="match status" value="2"/>
</dbReference>
<dbReference type="EMBL" id="CP000478">
    <property type="protein sequence ID" value="ABK17901.1"/>
    <property type="molecule type" value="Genomic_DNA"/>
</dbReference>
<proteinExistence type="predicted"/>
<dbReference type="SUPFAM" id="SSF53850">
    <property type="entry name" value="Periplasmic binding protein-like II"/>
    <property type="match status" value="1"/>
</dbReference>
<accession>A0LKE9</accession>
<evidence type="ECO:0000313" key="2">
    <source>
        <dbReference type="EMBL" id="ABK17901.1"/>
    </source>
</evidence>
<dbReference type="InterPro" id="IPR006311">
    <property type="entry name" value="TAT_signal"/>
</dbReference>
<protein>
    <submittedName>
        <fullName evidence="2">ABC-type nitrate/sulfonate/bicarbonate transport systems periplasmic components-like</fullName>
    </submittedName>
</protein>
<dbReference type="PROSITE" id="PS51318">
    <property type="entry name" value="TAT"/>
    <property type="match status" value="1"/>
</dbReference>
<evidence type="ECO:0000313" key="3">
    <source>
        <dbReference type="Proteomes" id="UP000001784"/>
    </source>
</evidence>
<dbReference type="PANTHER" id="PTHR30024:SF45">
    <property type="entry name" value="ABC TRANSPORTER SUBSTRATE-BINDING PROTEIN"/>
    <property type="match status" value="1"/>
</dbReference>
<evidence type="ECO:0000256" key="1">
    <source>
        <dbReference type="ARBA" id="ARBA00023014"/>
    </source>
</evidence>
<dbReference type="RefSeq" id="WP_011699070.1">
    <property type="nucleotide sequence ID" value="NC_008554.1"/>
</dbReference>
<dbReference type="OrthoDB" id="5372616at2"/>
<name>A0LKE9_SYNFM</name>
<dbReference type="KEGG" id="sfu:Sfum_2219"/>
<dbReference type="eggNOG" id="COG0715">
    <property type="taxonomic scope" value="Bacteria"/>
</dbReference>